<organism evidence="2 3">
    <name type="scientific">Hungatella hathewayi WAL-18680</name>
    <dbReference type="NCBI Taxonomy" id="742737"/>
    <lineage>
        <taxon>Bacteria</taxon>
        <taxon>Bacillati</taxon>
        <taxon>Bacillota</taxon>
        <taxon>Clostridia</taxon>
        <taxon>Lachnospirales</taxon>
        <taxon>Lachnospiraceae</taxon>
        <taxon>Hungatella</taxon>
    </lineage>
</organism>
<comment type="caution">
    <text evidence="2">The sequence shown here is derived from an EMBL/GenBank/DDBJ whole genome shotgun (WGS) entry which is preliminary data.</text>
</comment>
<dbReference type="AlphaFoldDB" id="G5ICV1"/>
<evidence type="ECO:0000256" key="1">
    <source>
        <dbReference type="SAM" id="SignalP"/>
    </source>
</evidence>
<keyword evidence="1" id="KW-0732">Signal</keyword>
<protein>
    <recommendedName>
        <fullName evidence="4">WxL domain-containing protein</fullName>
    </recommendedName>
</protein>
<sequence length="249" mass="26225">MRKTKKMAALALTIAMAAGGMTSAYAAGATGETSVEASKDVKSVGDTNMLLTGTIKVTTLSVTIPTTVSFNVDMTKIPDSEAGGDATKTVNVQVEQPDDTIYKITNNSASSVWVYVTGVTPEANGGSLPVLTNTYADVKTKDNNMLFAIKDSAENSPKAGAYDGTTKPEPDEIGAPGYWMTTAISSTDKYYLNSTTKGELIAKDLAVDAKAGKNEMPLTIYAFTRKGWRAGDKFNVTPVFTVSVTDPTA</sequence>
<proteinExistence type="predicted"/>
<name>G5ICV1_9FIRM</name>
<gene>
    <name evidence="2" type="ORF">HMPREF9473_01286</name>
</gene>
<accession>G5ICV1</accession>
<feature type="signal peptide" evidence="1">
    <location>
        <begin position="1"/>
        <end position="26"/>
    </location>
</feature>
<evidence type="ECO:0000313" key="3">
    <source>
        <dbReference type="Proteomes" id="UP000005384"/>
    </source>
</evidence>
<dbReference type="Proteomes" id="UP000005384">
    <property type="component" value="Unassembled WGS sequence"/>
</dbReference>
<reference evidence="2 3" key="1">
    <citation type="submission" date="2011-08" db="EMBL/GenBank/DDBJ databases">
        <title>The Genome Sequence of Clostridium hathewayi WAL-18680.</title>
        <authorList>
            <consortium name="The Broad Institute Genome Sequencing Platform"/>
            <person name="Earl A."/>
            <person name="Ward D."/>
            <person name="Feldgarden M."/>
            <person name="Gevers D."/>
            <person name="Finegold S.M."/>
            <person name="Summanen P.H."/>
            <person name="Molitoris D.R."/>
            <person name="Song M."/>
            <person name="Daigneault M."/>
            <person name="Allen-Vercoe E."/>
            <person name="Young S.K."/>
            <person name="Zeng Q."/>
            <person name="Gargeya S."/>
            <person name="Fitzgerald M."/>
            <person name="Haas B."/>
            <person name="Abouelleil A."/>
            <person name="Alvarado L."/>
            <person name="Arachchi H.M."/>
            <person name="Berlin A."/>
            <person name="Brown A."/>
            <person name="Chapman S.B."/>
            <person name="Chen Z."/>
            <person name="Dunbar C."/>
            <person name="Freedman E."/>
            <person name="Gearin G."/>
            <person name="Gellesch M."/>
            <person name="Goldberg J."/>
            <person name="Griggs A."/>
            <person name="Gujja S."/>
            <person name="Heiman D."/>
            <person name="Howarth C."/>
            <person name="Larson L."/>
            <person name="Lui A."/>
            <person name="MacDonald P.J.P."/>
            <person name="Montmayeur A."/>
            <person name="Murphy C."/>
            <person name="Neiman D."/>
            <person name="Pearson M."/>
            <person name="Priest M."/>
            <person name="Roberts A."/>
            <person name="Saif S."/>
            <person name="Shea T."/>
            <person name="Shenoy N."/>
            <person name="Sisk P."/>
            <person name="Stolte C."/>
            <person name="Sykes S."/>
            <person name="Wortman J."/>
            <person name="Nusbaum C."/>
            <person name="Birren B."/>
        </authorList>
    </citation>
    <scope>NUCLEOTIDE SEQUENCE [LARGE SCALE GENOMIC DNA]</scope>
    <source>
        <strain evidence="2 3">WAL-18680</strain>
    </source>
</reference>
<dbReference type="PATRIC" id="fig|742737.3.peg.1295"/>
<dbReference type="EMBL" id="ADLN01000012">
    <property type="protein sequence ID" value="EHI60722.1"/>
    <property type="molecule type" value="Genomic_DNA"/>
</dbReference>
<keyword evidence="3" id="KW-1185">Reference proteome</keyword>
<dbReference type="HOGENOM" id="CLU_103710_0_0_9"/>
<evidence type="ECO:0000313" key="2">
    <source>
        <dbReference type="EMBL" id="EHI60722.1"/>
    </source>
</evidence>
<dbReference type="RefSeq" id="WP_006779271.1">
    <property type="nucleotide sequence ID" value="NZ_CP040506.1"/>
</dbReference>
<feature type="chain" id="PRO_5003478690" description="WxL domain-containing protein" evidence="1">
    <location>
        <begin position="27"/>
        <end position="249"/>
    </location>
</feature>
<evidence type="ECO:0008006" key="4">
    <source>
        <dbReference type="Google" id="ProtNLM"/>
    </source>
</evidence>
<dbReference type="OrthoDB" id="9756189at2"/>